<dbReference type="SUPFAM" id="SSF46565">
    <property type="entry name" value="Chaperone J-domain"/>
    <property type="match status" value="1"/>
</dbReference>
<keyword evidence="11" id="KW-0539">Nucleus</keyword>
<keyword evidence="10" id="KW-0408">Iron</keyword>
<dbReference type="Gene3D" id="3.10.660.10">
    <property type="entry name" value="DPH Zinc finger"/>
    <property type="match status" value="1"/>
</dbReference>
<dbReference type="PROSITE" id="PS51074">
    <property type="entry name" value="DPH_MB"/>
    <property type="match status" value="1"/>
</dbReference>
<dbReference type="GO" id="GO:0005634">
    <property type="term" value="C:nucleus"/>
    <property type="evidence" value="ECO:0007669"/>
    <property type="project" value="UniProtKB-SubCell"/>
</dbReference>
<evidence type="ECO:0000259" key="12">
    <source>
        <dbReference type="PROSITE" id="PS50076"/>
    </source>
</evidence>
<dbReference type="GO" id="GO:0005737">
    <property type="term" value="C:cytoplasm"/>
    <property type="evidence" value="ECO:0007669"/>
    <property type="project" value="UniProtKB-SubCell"/>
</dbReference>
<dbReference type="PROSITE" id="PS50076">
    <property type="entry name" value="DNAJ_2"/>
    <property type="match status" value="1"/>
</dbReference>
<dbReference type="EMBL" id="JAPDRK010000014">
    <property type="protein sequence ID" value="KAJ9606393.1"/>
    <property type="molecule type" value="Genomic_DNA"/>
</dbReference>
<evidence type="ECO:0000256" key="5">
    <source>
        <dbReference type="ARBA" id="ARBA00006169"/>
    </source>
</evidence>
<dbReference type="Pfam" id="PF05207">
    <property type="entry name" value="Zn_ribbon_CSL"/>
    <property type="match status" value="1"/>
</dbReference>
<dbReference type="GO" id="GO:0017183">
    <property type="term" value="P:protein histidyl modification to diphthamide"/>
    <property type="evidence" value="ECO:0007669"/>
    <property type="project" value="InterPro"/>
</dbReference>
<evidence type="ECO:0000256" key="9">
    <source>
        <dbReference type="ARBA" id="ARBA00022833"/>
    </source>
</evidence>
<keyword evidence="7" id="KW-0963">Cytoplasm</keyword>
<reference evidence="14" key="1">
    <citation type="submission" date="2022-10" db="EMBL/GenBank/DDBJ databases">
        <title>Culturing micro-colonial fungi from biological soil crusts in the Mojave desert and describing Neophaeococcomyces mojavensis, and introducing the new genera and species Taxawa tesnikishii.</title>
        <authorList>
            <person name="Kurbessoian T."/>
            <person name="Stajich J.E."/>
        </authorList>
    </citation>
    <scope>NUCLEOTIDE SEQUENCE</scope>
    <source>
        <strain evidence="14">TK_41</strain>
    </source>
</reference>
<gene>
    <name evidence="14" type="primary">DPH4</name>
    <name evidence="14" type="ORF">H2200_009354</name>
</gene>
<comment type="subcellular location">
    <subcellularLocation>
        <location evidence="3">Cytoplasm</location>
    </subcellularLocation>
    <subcellularLocation>
        <location evidence="2">Nucleus</location>
    </subcellularLocation>
</comment>
<evidence type="ECO:0000256" key="11">
    <source>
        <dbReference type="ARBA" id="ARBA00023242"/>
    </source>
</evidence>
<name>A0AA38X408_9EURO</name>
<dbReference type="InterPro" id="IPR036671">
    <property type="entry name" value="DPH_MB_sf"/>
</dbReference>
<comment type="pathway">
    <text evidence="4">Protein modification; peptidyl-diphthamide biosynthesis.</text>
</comment>
<comment type="function">
    <text evidence="1">Required for the first step of diphthamide biosynthesis, the transfer of 3-amino-3-carboxypropyl from S-adenosyl-L-methionine to a histidine residue. Diphthamide is a post-translational modification of histidine which occurs in elongation factor 2.</text>
</comment>
<dbReference type="InterPro" id="IPR001623">
    <property type="entry name" value="DnaJ_domain"/>
</dbReference>
<protein>
    <recommendedName>
        <fullName evidence="6">Diphthamide biosynthesis protein 4</fullName>
    </recommendedName>
</protein>
<evidence type="ECO:0000256" key="10">
    <source>
        <dbReference type="ARBA" id="ARBA00023004"/>
    </source>
</evidence>
<feature type="domain" description="DPH-type MB" evidence="13">
    <location>
        <begin position="110"/>
        <end position="172"/>
    </location>
</feature>
<dbReference type="PANTHER" id="PTHR21454:SF46">
    <property type="entry name" value="DIPHTHAMIDE BIOSYNTHESIS PROTEIN 4"/>
    <property type="match status" value="1"/>
</dbReference>
<dbReference type="Pfam" id="PF00226">
    <property type="entry name" value="DnaJ"/>
    <property type="match status" value="1"/>
</dbReference>
<dbReference type="InterPro" id="IPR007872">
    <property type="entry name" value="DPH_MB_dom"/>
</dbReference>
<dbReference type="SUPFAM" id="SSF144217">
    <property type="entry name" value="CSL zinc finger"/>
    <property type="match status" value="1"/>
</dbReference>
<evidence type="ECO:0000256" key="4">
    <source>
        <dbReference type="ARBA" id="ARBA00005156"/>
    </source>
</evidence>
<evidence type="ECO:0000256" key="1">
    <source>
        <dbReference type="ARBA" id="ARBA00003474"/>
    </source>
</evidence>
<dbReference type="AlphaFoldDB" id="A0AA38X408"/>
<evidence type="ECO:0000313" key="14">
    <source>
        <dbReference type="EMBL" id="KAJ9606393.1"/>
    </source>
</evidence>
<keyword evidence="15" id="KW-1185">Reference proteome</keyword>
<dbReference type="PANTHER" id="PTHR21454">
    <property type="entry name" value="DPH3 HOMOLOG-RELATED"/>
    <property type="match status" value="1"/>
</dbReference>
<comment type="similarity">
    <text evidence="5">Belongs to the DPH4 family.</text>
</comment>
<organism evidence="14 15">
    <name type="scientific">Cladophialophora chaetospira</name>
    <dbReference type="NCBI Taxonomy" id="386627"/>
    <lineage>
        <taxon>Eukaryota</taxon>
        <taxon>Fungi</taxon>
        <taxon>Dikarya</taxon>
        <taxon>Ascomycota</taxon>
        <taxon>Pezizomycotina</taxon>
        <taxon>Eurotiomycetes</taxon>
        <taxon>Chaetothyriomycetidae</taxon>
        <taxon>Chaetothyriales</taxon>
        <taxon>Herpotrichiellaceae</taxon>
        <taxon>Cladophialophora</taxon>
    </lineage>
</organism>
<evidence type="ECO:0000259" key="13">
    <source>
        <dbReference type="PROSITE" id="PS51074"/>
    </source>
</evidence>
<feature type="domain" description="J" evidence="12">
    <location>
        <begin position="9"/>
        <end position="91"/>
    </location>
</feature>
<accession>A0AA38X408</accession>
<comment type="caution">
    <text evidence="14">The sequence shown here is derived from an EMBL/GenBank/DDBJ whole genome shotgun (WGS) entry which is preliminary data.</text>
</comment>
<evidence type="ECO:0000256" key="7">
    <source>
        <dbReference type="ARBA" id="ARBA00022490"/>
    </source>
</evidence>
<dbReference type="InterPro" id="IPR044248">
    <property type="entry name" value="DPH3/4-like"/>
</dbReference>
<dbReference type="Gene3D" id="1.10.287.110">
    <property type="entry name" value="DnaJ domain"/>
    <property type="match status" value="1"/>
</dbReference>
<sequence>MSSALRPQTHYDVLQLQRHEISGLSEADIKAAYRRALLLHHPDKAPTAKAEDAWSAHLQPGPNPRHTVDEIVIAFETLVDPTKRAEYDKSLEKDSASWRHVNGYKGTHIGVESFDLEELTYDEMMNTWSKGCRCGDQQGYVVTEPDLEQESQHGEIYVGCRGCSLFINVHFAVEEL</sequence>
<evidence type="ECO:0000256" key="6">
    <source>
        <dbReference type="ARBA" id="ARBA00021797"/>
    </source>
</evidence>
<keyword evidence="8" id="KW-0479">Metal-binding</keyword>
<proteinExistence type="inferred from homology"/>
<dbReference type="SMART" id="SM00271">
    <property type="entry name" value="DnaJ"/>
    <property type="match status" value="1"/>
</dbReference>
<dbReference type="CDD" id="cd06257">
    <property type="entry name" value="DnaJ"/>
    <property type="match status" value="1"/>
</dbReference>
<evidence type="ECO:0000313" key="15">
    <source>
        <dbReference type="Proteomes" id="UP001172673"/>
    </source>
</evidence>
<dbReference type="Proteomes" id="UP001172673">
    <property type="component" value="Unassembled WGS sequence"/>
</dbReference>
<dbReference type="GO" id="GO:0046872">
    <property type="term" value="F:metal ion binding"/>
    <property type="evidence" value="ECO:0007669"/>
    <property type="project" value="UniProtKB-KW"/>
</dbReference>
<evidence type="ECO:0000256" key="2">
    <source>
        <dbReference type="ARBA" id="ARBA00004123"/>
    </source>
</evidence>
<keyword evidence="9" id="KW-0862">Zinc</keyword>
<evidence type="ECO:0000256" key="3">
    <source>
        <dbReference type="ARBA" id="ARBA00004496"/>
    </source>
</evidence>
<dbReference type="InterPro" id="IPR036869">
    <property type="entry name" value="J_dom_sf"/>
</dbReference>
<evidence type="ECO:0000256" key="8">
    <source>
        <dbReference type="ARBA" id="ARBA00022723"/>
    </source>
</evidence>